<dbReference type="GeneID" id="30964500"/>
<feature type="region of interest" description="Disordered" evidence="3">
    <location>
        <begin position="1"/>
        <end position="36"/>
    </location>
</feature>
<dbReference type="FunFam" id="3.40.50.2000:FF:000036">
    <property type="entry name" value="Alpha,alpha-trehalose-phosphate synthase subunit Tps2"/>
    <property type="match status" value="1"/>
</dbReference>
<dbReference type="InParanoid" id="A0A1D2VB75"/>
<organism evidence="4 5">
    <name type="scientific">Ascoidea rubescens DSM 1968</name>
    <dbReference type="NCBI Taxonomy" id="1344418"/>
    <lineage>
        <taxon>Eukaryota</taxon>
        <taxon>Fungi</taxon>
        <taxon>Dikarya</taxon>
        <taxon>Ascomycota</taxon>
        <taxon>Saccharomycotina</taxon>
        <taxon>Saccharomycetes</taxon>
        <taxon>Ascoideaceae</taxon>
        <taxon>Ascoidea</taxon>
    </lineage>
</organism>
<feature type="compositionally biased region" description="Low complexity" evidence="3">
    <location>
        <begin position="18"/>
        <end position="33"/>
    </location>
</feature>
<dbReference type="GO" id="GO:0005829">
    <property type="term" value="C:cytosol"/>
    <property type="evidence" value="ECO:0007669"/>
    <property type="project" value="TreeGrafter"/>
</dbReference>
<dbReference type="Gene3D" id="3.40.50.1000">
    <property type="entry name" value="HAD superfamily/HAD-like"/>
    <property type="match status" value="1"/>
</dbReference>
<dbReference type="InterPro" id="IPR006379">
    <property type="entry name" value="HAD-SF_hydro_IIB"/>
</dbReference>
<gene>
    <name evidence="4" type="ORF">ASCRUDRAFT_38529</name>
</gene>
<dbReference type="AlphaFoldDB" id="A0A1D2VB75"/>
<comment type="similarity">
    <text evidence="2">In the C-terminal section; belongs to the trehalose phosphatase family.</text>
</comment>
<evidence type="ECO:0000256" key="2">
    <source>
        <dbReference type="ARBA" id="ARBA00006330"/>
    </source>
</evidence>
<evidence type="ECO:0000313" key="5">
    <source>
        <dbReference type="Proteomes" id="UP000095038"/>
    </source>
</evidence>
<dbReference type="GO" id="GO:0005946">
    <property type="term" value="C:alpha,alpha-trehalose-phosphate synthase complex (UDP-forming)"/>
    <property type="evidence" value="ECO:0007669"/>
    <property type="project" value="EnsemblFungi"/>
</dbReference>
<dbReference type="NCBIfam" id="TIGR01484">
    <property type="entry name" value="HAD-SF-IIB"/>
    <property type="match status" value="1"/>
</dbReference>
<dbReference type="FunFam" id="3.30.70.1020:FF:000002">
    <property type="entry name" value="Trehalose-6-phosphate synthase 2"/>
    <property type="match status" value="1"/>
</dbReference>
<dbReference type="Proteomes" id="UP000095038">
    <property type="component" value="Unassembled WGS sequence"/>
</dbReference>
<dbReference type="EMBL" id="KV454489">
    <property type="protein sequence ID" value="ODV58845.1"/>
    <property type="molecule type" value="Genomic_DNA"/>
</dbReference>
<name>A0A1D2VB75_9ASCO</name>
<dbReference type="GO" id="GO:0003825">
    <property type="term" value="F:alpha,alpha-trehalose-phosphate synthase (UDP-forming) activity"/>
    <property type="evidence" value="ECO:0007669"/>
    <property type="project" value="TreeGrafter"/>
</dbReference>
<keyword evidence="4" id="KW-0808">Transferase</keyword>
<dbReference type="SUPFAM" id="SSF53756">
    <property type="entry name" value="UDP-Glycosyltransferase/glycogen phosphorylase"/>
    <property type="match status" value="1"/>
</dbReference>
<dbReference type="RefSeq" id="XP_020045152.1">
    <property type="nucleotide sequence ID" value="XM_020190864.1"/>
</dbReference>
<evidence type="ECO:0000256" key="3">
    <source>
        <dbReference type="SAM" id="MobiDB-lite"/>
    </source>
</evidence>
<dbReference type="GO" id="GO:0010508">
    <property type="term" value="P:positive regulation of autophagy"/>
    <property type="evidence" value="ECO:0007669"/>
    <property type="project" value="EnsemblFungi"/>
</dbReference>
<dbReference type="FunFam" id="3.40.50.2000:FF:000131">
    <property type="entry name" value="Trehalose-6-phosphate phosphatase"/>
    <property type="match status" value="1"/>
</dbReference>
<sequence>MTVNKPDEEAFASPSLNSDFNSSTASLSSLSQSPNDVNPKLSGRVLFATTIIPNQIYKNTSSQTKNDWTIKHLRGNSALYSSFYFLDQQTDWQTHLIAWTGELIPHDKFFTTSNNSNINNPIPTNSIDESDPLYLTEDEKSDIESKIKIANNTQNIHPIWLLRRDQQRWRKYAENVLWPAFHYIQPIPSDGKQEEEWWHDYVKFNEAYAAKIIALYKPGDIIWIHDYYLLLLPQLLRMKLSDAFIGLFIHAPFPSSEYFRCLSKRQSILDGMLGANKIGFQSYSFARHFISSCTRLLGCEATPNSVSAYGSYVNVDALPIGIDSFKIEDNAFNTPIIDKKVHAIRSLYENKKIIIGRDRLDTVRGVIQKLQAFEMFLSMYPEWVDKVVLIQLSSPAYLHENASSSVEKDVQELVAHINGTYGSLNSTPVQHYQMRVAKDEYLALLRVADLGLITSVRDGMNTTSLEFVVCQKFNKSPLILSEFSGTATVLSDALLVNPWDSVGVAKMINECLLMPDQKKSLMQQKLYHHVTTNTIQNWTNKFLSHLIDELSKIKDHNHSTPALDRPSLYSHYQSSNKRLFLFDYDGTLTPIVKEPSAAIPSIRLLNILNKLSQDPKNQIWIISGRDQEFLEQWLGSHNKKLGLSAEHGCFMKLINSENWINLAESVEMKWQEDLIEIFTYYTERTPGSFIERKKVALTWHYRKSDPEFGEFQSKQLKQHLNDTIAQQYDVEVMSGKANIEVRPKFVNKGEIVRRLITEYKSDIHNDNDNNSFSQKVYPDFVFCLGDDKTDEDMFKSLNDIEKDWFSDKSGTHIKNEFSNYGLYPTTVGPASKKTIAKAHLVDPKEVLDTLGLLIGEVSIFETPGTVSLDDRGHLKK</sequence>
<dbReference type="NCBIfam" id="TIGR00685">
    <property type="entry name" value="T6PP"/>
    <property type="match status" value="1"/>
</dbReference>
<accession>A0A1D2VB75</accession>
<dbReference type="FunCoup" id="A0A1D2VB75">
    <property type="interactions" value="226"/>
</dbReference>
<comment type="similarity">
    <text evidence="1">In the N-terminal section; belongs to the glycosyltransferase 20 family.</text>
</comment>
<dbReference type="PANTHER" id="PTHR10788:SF123">
    <property type="entry name" value="TREHALOSE-PHOSPHATASE"/>
    <property type="match status" value="1"/>
</dbReference>
<dbReference type="Gene3D" id="3.30.70.1020">
    <property type="entry name" value="Trehalose-6-phosphate phosphatase related protein, domain 2"/>
    <property type="match status" value="1"/>
</dbReference>
<dbReference type="GO" id="GO:0004805">
    <property type="term" value="F:trehalose-phosphatase activity"/>
    <property type="evidence" value="ECO:0007669"/>
    <property type="project" value="EnsemblFungi"/>
</dbReference>
<dbReference type="GO" id="GO:0034605">
    <property type="term" value="P:cellular response to heat"/>
    <property type="evidence" value="ECO:0007669"/>
    <property type="project" value="TreeGrafter"/>
</dbReference>
<evidence type="ECO:0000313" key="4">
    <source>
        <dbReference type="EMBL" id="ODV58845.1"/>
    </source>
</evidence>
<dbReference type="GO" id="GO:0006995">
    <property type="term" value="P:cellular response to nitrogen starvation"/>
    <property type="evidence" value="ECO:0007669"/>
    <property type="project" value="EnsemblFungi"/>
</dbReference>
<dbReference type="STRING" id="1344418.A0A1D2VB75"/>
<keyword evidence="5" id="KW-1185">Reference proteome</keyword>
<dbReference type="InterPro" id="IPR001830">
    <property type="entry name" value="Glyco_trans_20"/>
</dbReference>
<dbReference type="GO" id="GO:0031505">
    <property type="term" value="P:fungal-type cell wall organization"/>
    <property type="evidence" value="ECO:0007669"/>
    <property type="project" value="TreeGrafter"/>
</dbReference>
<dbReference type="CDD" id="cd03788">
    <property type="entry name" value="GT20_TPS"/>
    <property type="match status" value="1"/>
</dbReference>
<dbReference type="Pfam" id="PF00982">
    <property type="entry name" value="Glyco_transf_20"/>
    <property type="match status" value="1"/>
</dbReference>
<dbReference type="Pfam" id="PF02358">
    <property type="entry name" value="Trehalose_PPase"/>
    <property type="match status" value="1"/>
</dbReference>
<reference evidence="5" key="1">
    <citation type="submission" date="2016-05" db="EMBL/GenBank/DDBJ databases">
        <title>Comparative genomics of biotechnologically important yeasts.</title>
        <authorList>
            <consortium name="DOE Joint Genome Institute"/>
            <person name="Riley R."/>
            <person name="Haridas S."/>
            <person name="Wolfe K.H."/>
            <person name="Lopes M.R."/>
            <person name="Hittinger C.T."/>
            <person name="Goker M."/>
            <person name="Salamov A."/>
            <person name="Wisecaver J."/>
            <person name="Long T.M."/>
            <person name="Aerts A.L."/>
            <person name="Barry K."/>
            <person name="Choi C."/>
            <person name="Clum A."/>
            <person name="Coughlan A.Y."/>
            <person name="Deshpande S."/>
            <person name="Douglass A.P."/>
            <person name="Hanson S.J."/>
            <person name="Klenk H.-P."/>
            <person name="Labutti K."/>
            <person name="Lapidus A."/>
            <person name="Lindquist E."/>
            <person name="Lipzen A."/>
            <person name="Meier-Kolthoff J.P."/>
            <person name="Ohm R.A."/>
            <person name="Otillar R.P."/>
            <person name="Pangilinan J."/>
            <person name="Peng Y."/>
            <person name="Rokas A."/>
            <person name="Rosa C.A."/>
            <person name="Scheuner C."/>
            <person name="Sibirny A.A."/>
            <person name="Slot J.C."/>
            <person name="Stielow J.B."/>
            <person name="Sun H."/>
            <person name="Kurtzman C.P."/>
            <person name="Blackwell M."/>
            <person name="Grigoriev I.V."/>
            <person name="Jeffries T.W."/>
        </authorList>
    </citation>
    <scope>NUCLEOTIDE SEQUENCE [LARGE SCALE GENOMIC DNA]</scope>
    <source>
        <strain evidence="5">DSM 1968</strain>
    </source>
</reference>
<dbReference type="CDD" id="cd01627">
    <property type="entry name" value="HAD_TPP"/>
    <property type="match status" value="1"/>
</dbReference>
<dbReference type="Gene3D" id="3.40.50.2000">
    <property type="entry name" value="Glycogen Phosphorylase B"/>
    <property type="match status" value="2"/>
</dbReference>
<evidence type="ECO:0000256" key="1">
    <source>
        <dbReference type="ARBA" id="ARBA00005409"/>
    </source>
</evidence>
<dbReference type="OrthoDB" id="755951at2759"/>
<dbReference type="SUPFAM" id="SSF56784">
    <property type="entry name" value="HAD-like"/>
    <property type="match status" value="1"/>
</dbReference>
<dbReference type="PANTHER" id="PTHR10788">
    <property type="entry name" value="TREHALOSE-6-PHOSPHATE SYNTHASE"/>
    <property type="match status" value="1"/>
</dbReference>
<dbReference type="InterPro" id="IPR003337">
    <property type="entry name" value="Trehalose_PPase"/>
</dbReference>
<dbReference type="GO" id="GO:0005992">
    <property type="term" value="P:trehalose biosynthetic process"/>
    <property type="evidence" value="ECO:0007669"/>
    <property type="project" value="EnsemblFungi"/>
</dbReference>
<proteinExistence type="inferred from homology"/>
<protein>
    <submittedName>
        <fullName evidence="4">Glycosyltransferase family 20 protein</fullName>
    </submittedName>
</protein>
<dbReference type="InterPro" id="IPR036412">
    <property type="entry name" value="HAD-like_sf"/>
</dbReference>
<dbReference type="InterPro" id="IPR023214">
    <property type="entry name" value="HAD_sf"/>
</dbReference>